<dbReference type="EMBL" id="MU070545">
    <property type="protein sequence ID" value="KAF5827265.1"/>
    <property type="molecule type" value="Genomic_DNA"/>
</dbReference>
<sequence length="242" mass="26138">MDWYHAGLWVAVFLVAATVIVSRSNQGSPEEACTKFEVGDISSHTLAQYCGYDFSKPILVAVQGKVYDVTKAADRFGPGKPLHAYAGREVARALAKSSIDLADLGSSELHDLGAEEASRLREAVAQYDSQYDAVGQVVPLKQLTPEELAGYAGQDPSKPLYLAIKGTIFDISKGRQFYGPDGIYPFAGKECARALALMSTDEADCCGNLEGLGFTELDILRDWEAKFNIKYPVIGTLVAGTK</sequence>
<keyword evidence="5" id="KW-0256">Endoplasmic reticulum</keyword>
<dbReference type="Gene3D" id="3.10.120.10">
    <property type="entry name" value="Cytochrome b5-like heme/steroid binding domain"/>
    <property type="match status" value="2"/>
</dbReference>
<evidence type="ECO:0000256" key="8">
    <source>
        <dbReference type="SAM" id="SignalP"/>
    </source>
</evidence>
<gene>
    <name evidence="10" type="ORF">DUNSADRAFT_1051</name>
</gene>
<comment type="similarity">
    <text evidence="7">Belongs to the cytochrome b5 family. MAPR subfamily.</text>
</comment>
<organism evidence="10 11">
    <name type="scientific">Dunaliella salina</name>
    <name type="common">Green alga</name>
    <name type="synonym">Protococcus salinus</name>
    <dbReference type="NCBI Taxonomy" id="3046"/>
    <lineage>
        <taxon>Eukaryota</taxon>
        <taxon>Viridiplantae</taxon>
        <taxon>Chlorophyta</taxon>
        <taxon>core chlorophytes</taxon>
        <taxon>Chlorophyceae</taxon>
        <taxon>CS clade</taxon>
        <taxon>Chlamydomonadales</taxon>
        <taxon>Dunaliellaceae</taxon>
        <taxon>Dunaliella</taxon>
    </lineage>
</organism>
<dbReference type="Proteomes" id="UP000815325">
    <property type="component" value="Unassembled WGS sequence"/>
</dbReference>
<evidence type="ECO:0000259" key="9">
    <source>
        <dbReference type="SMART" id="SM01117"/>
    </source>
</evidence>
<proteinExistence type="inferred from homology"/>
<evidence type="ECO:0000256" key="5">
    <source>
        <dbReference type="ARBA" id="ARBA00022824"/>
    </source>
</evidence>
<dbReference type="InterPro" id="IPR050577">
    <property type="entry name" value="MAPR/NEUFC/NENF-like"/>
</dbReference>
<feature type="domain" description="Cytochrome b5 heme-binding" evidence="9">
    <location>
        <begin position="41"/>
        <end position="138"/>
    </location>
</feature>
<evidence type="ECO:0000256" key="7">
    <source>
        <dbReference type="ARBA" id="ARBA00038357"/>
    </source>
</evidence>
<dbReference type="SMART" id="SM01117">
    <property type="entry name" value="Cyt-b5"/>
    <property type="match status" value="2"/>
</dbReference>
<evidence type="ECO:0000256" key="2">
    <source>
        <dbReference type="ARBA" id="ARBA00022617"/>
    </source>
</evidence>
<keyword evidence="6" id="KW-0408">Iron</keyword>
<feature type="chain" id="PRO_5045513665" evidence="8">
    <location>
        <begin position="23"/>
        <end position="242"/>
    </location>
</feature>
<keyword evidence="8" id="KW-0732">Signal</keyword>
<keyword evidence="3" id="KW-0754">Steroid-binding</keyword>
<evidence type="ECO:0000313" key="10">
    <source>
        <dbReference type="EMBL" id="KAF5827265.1"/>
    </source>
</evidence>
<name>A0ABQ7FY20_DUNSA</name>
<dbReference type="SUPFAM" id="SSF55856">
    <property type="entry name" value="Cytochrome b5-like heme/steroid binding domain"/>
    <property type="match status" value="2"/>
</dbReference>
<dbReference type="PANTHER" id="PTHR10281">
    <property type="entry name" value="MEMBRANE-ASSOCIATED PROGESTERONE RECEPTOR COMPONENT-RELATED"/>
    <property type="match status" value="1"/>
</dbReference>
<reference evidence="10" key="1">
    <citation type="submission" date="2017-08" db="EMBL/GenBank/DDBJ databases">
        <authorList>
            <person name="Polle J.E."/>
            <person name="Barry K."/>
            <person name="Cushman J."/>
            <person name="Schmutz J."/>
            <person name="Tran D."/>
            <person name="Hathwaick L.T."/>
            <person name="Yim W.C."/>
            <person name="Jenkins J."/>
            <person name="Mckie-Krisberg Z.M."/>
            <person name="Prochnik S."/>
            <person name="Lindquist E."/>
            <person name="Dockter R.B."/>
            <person name="Adam C."/>
            <person name="Molina H."/>
            <person name="Bunkerborg J."/>
            <person name="Jin E."/>
            <person name="Buchheim M."/>
            <person name="Magnuson J."/>
        </authorList>
    </citation>
    <scope>NUCLEOTIDE SEQUENCE</scope>
    <source>
        <strain evidence="10">CCAP 19/18</strain>
    </source>
</reference>
<dbReference type="InterPro" id="IPR036400">
    <property type="entry name" value="Cyt_B5-like_heme/steroid_sf"/>
</dbReference>
<keyword evidence="4" id="KW-0479">Metal-binding</keyword>
<keyword evidence="2" id="KW-0349">Heme</keyword>
<feature type="domain" description="Cytochrome b5 heme-binding" evidence="9">
    <location>
        <begin position="143"/>
        <end position="238"/>
    </location>
</feature>
<keyword evidence="11" id="KW-1185">Reference proteome</keyword>
<keyword evidence="3" id="KW-0446">Lipid-binding</keyword>
<protein>
    <submittedName>
        <fullName evidence="10">Cytochrome b5-like heme/steroid binding domain-containing protein</fullName>
    </submittedName>
</protein>
<dbReference type="PANTHER" id="PTHR10281:SF72">
    <property type="entry name" value="NEUDESIN"/>
    <property type="match status" value="1"/>
</dbReference>
<evidence type="ECO:0000256" key="3">
    <source>
        <dbReference type="ARBA" id="ARBA00022665"/>
    </source>
</evidence>
<evidence type="ECO:0000256" key="6">
    <source>
        <dbReference type="ARBA" id="ARBA00023004"/>
    </source>
</evidence>
<evidence type="ECO:0000313" key="11">
    <source>
        <dbReference type="Proteomes" id="UP000815325"/>
    </source>
</evidence>
<feature type="signal peptide" evidence="8">
    <location>
        <begin position="1"/>
        <end position="22"/>
    </location>
</feature>
<evidence type="ECO:0000256" key="1">
    <source>
        <dbReference type="ARBA" id="ARBA00004240"/>
    </source>
</evidence>
<dbReference type="Pfam" id="PF00173">
    <property type="entry name" value="Cyt-b5"/>
    <property type="match status" value="2"/>
</dbReference>
<comment type="subcellular location">
    <subcellularLocation>
        <location evidence="1">Endoplasmic reticulum</location>
    </subcellularLocation>
</comment>
<comment type="caution">
    <text evidence="10">The sequence shown here is derived from an EMBL/GenBank/DDBJ whole genome shotgun (WGS) entry which is preliminary data.</text>
</comment>
<dbReference type="InterPro" id="IPR001199">
    <property type="entry name" value="Cyt_B5-like_heme/steroid-bd"/>
</dbReference>
<evidence type="ECO:0000256" key="4">
    <source>
        <dbReference type="ARBA" id="ARBA00022723"/>
    </source>
</evidence>
<accession>A0ABQ7FY20</accession>